<dbReference type="Proteomes" id="UP000240957">
    <property type="component" value="Unassembled WGS sequence"/>
</dbReference>
<dbReference type="InterPro" id="IPR000960">
    <property type="entry name" value="Flavin_mOase"/>
</dbReference>
<dbReference type="AlphaFoldDB" id="A0A371YS32"/>
<comment type="similarity">
    <text evidence="2">Belongs to the FMO family.</text>
</comment>
<organism evidence="11 12">
    <name type="scientific">Acinetobacter sichuanensis</name>
    <dbReference type="NCBI Taxonomy" id="2136183"/>
    <lineage>
        <taxon>Bacteria</taxon>
        <taxon>Pseudomonadati</taxon>
        <taxon>Pseudomonadota</taxon>
        <taxon>Gammaproteobacteria</taxon>
        <taxon>Moraxellales</taxon>
        <taxon>Moraxellaceae</taxon>
        <taxon>Acinetobacter</taxon>
    </lineage>
</organism>
<dbReference type="InterPro" id="IPR020946">
    <property type="entry name" value="Flavin_mOase-like"/>
</dbReference>
<dbReference type="EC" id="1.14.13.148" evidence="8"/>
<dbReference type="PANTHER" id="PTHR23023">
    <property type="entry name" value="DIMETHYLANILINE MONOOXYGENASE"/>
    <property type="match status" value="1"/>
</dbReference>
<dbReference type="InterPro" id="IPR036188">
    <property type="entry name" value="FAD/NAD-bd_sf"/>
</dbReference>
<evidence type="ECO:0000256" key="7">
    <source>
        <dbReference type="ARBA" id="ARBA00023033"/>
    </source>
</evidence>
<comment type="cofactor">
    <cofactor evidence="1">
        <name>FAD</name>
        <dbReference type="ChEBI" id="CHEBI:57692"/>
    </cofactor>
</comment>
<keyword evidence="3" id="KW-0285">Flavoprotein</keyword>
<dbReference type="GO" id="GO:0050660">
    <property type="term" value="F:flavin adenine dinucleotide binding"/>
    <property type="evidence" value="ECO:0007669"/>
    <property type="project" value="InterPro"/>
</dbReference>
<evidence type="ECO:0000256" key="9">
    <source>
        <dbReference type="ARBA" id="ARBA00035159"/>
    </source>
</evidence>
<evidence type="ECO:0000256" key="6">
    <source>
        <dbReference type="ARBA" id="ARBA00023002"/>
    </source>
</evidence>
<evidence type="ECO:0000256" key="5">
    <source>
        <dbReference type="ARBA" id="ARBA00022857"/>
    </source>
</evidence>
<gene>
    <name evidence="10" type="ORF">ACFODO_18000</name>
    <name evidence="11" type="ORF">C9E89_007455</name>
</gene>
<reference evidence="11 12" key="2">
    <citation type="submission" date="2018-08" db="EMBL/GenBank/DDBJ databases">
        <title>The draft genome of Acinetobacter sichuanensis strain WCHAc060041.</title>
        <authorList>
            <person name="Qin J."/>
            <person name="Feng Y."/>
            <person name="Zong Z."/>
        </authorList>
    </citation>
    <scope>NUCLEOTIDE SEQUENCE [LARGE SCALE GENOMIC DNA]</scope>
    <source>
        <strain evidence="11 12">WCHAc060041</strain>
    </source>
</reference>
<keyword evidence="6" id="KW-0560">Oxidoreductase</keyword>
<dbReference type="SUPFAM" id="SSF51905">
    <property type="entry name" value="FAD/NAD(P)-binding domain"/>
    <property type="match status" value="2"/>
</dbReference>
<dbReference type="GO" id="GO:0034899">
    <property type="term" value="F:trimethylamine monooxygenase activity"/>
    <property type="evidence" value="ECO:0007669"/>
    <property type="project" value="UniProtKB-EC"/>
</dbReference>
<dbReference type="FunFam" id="3.50.50.60:FF:000138">
    <property type="entry name" value="Flavin-containing monooxygenase"/>
    <property type="match status" value="1"/>
</dbReference>
<evidence type="ECO:0000313" key="11">
    <source>
        <dbReference type="EMBL" id="RFC84268.1"/>
    </source>
</evidence>
<evidence type="ECO:0000256" key="2">
    <source>
        <dbReference type="ARBA" id="ARBA00009183"/>
    </source>
</evidence>
<dbReference type="Pfam" id="PF00743">
    <property type="entry name" value="FMO-like"/>
    <property type="match status" value="2"/>
</dbReference>
<dbReference type="PIRSF" id="PIRSF000332">
    <property type="entry name" value="FMO"/>
    <property type="match status" value="1"/>
</dbReference>
<dbReference type="EMBL" id="JBHRSF010000102">
    <property type="protein sequence ID" value="MFC2997108.1"/>
    <property type="molecule type" value="Genomic_DNA"/>
</dbReference>
<evidence type="ECO:0000313" key="12">
    <source>
        <dbReference type="Proteomes" id="UP000240957"/>
    </source>
</evidence>
<evidence type="ECO:0000256" key="1">
    <source>
        <dbReference type="ARBA" id="ARBA00001974"/>
    </source>
</evidence>
<name>A0A371YS32_9GAMM</name>
<dbReference type="RefSeq" id="WP_107007611.1">
    <property type="nucleotide sequence ID" value="NZ_JBHRSF010000102.1"/>
</dbReference>
<evidence type="ECO:0000256" key="3">
    <source>
        <dbReference type="ARBA" id="ARBA00022630"/>
    </source>
</evidence>
<dbReference type="Proteomes" id="UP001595455">
    <property type="component" value="Unassembled WGS sequence"/>
</dbReference>
<dbReference type="EMBL" id="PYIX02000008">
    <property type="protein sequence ID" value="RFC84268.1"/>
    <property type="molecule type" value="Genomic_DNA"/>
</dbReference>
<sequence>MTRIAIIGAGPSGMAQLRAFQSAKSKGLQVPEIVCFEKQNDWGGLWNYTWRTGVDEHGEAVHGSMYRYLWSNGPKEALEFADYTFDEHFKKPIASYPPRAVLWDYIKGRVEKAGVKDQVRFNTAVHHVEFNADTGQFTVQVCDHTENQIYSEQFDYVIVASGHFSTPKVPEYEGFNIFNGRILHAHDFRDAVQFKDKTVLIVGSSYSAEDVGSQCYKYGAKQIYSCYRSQPMGYKWPTNWAEKQHLLRVDENTAYFGDGSSAKVDAIILCTGYLHHFPFMTEDLKLKTHNCLYPESLYQGVVWENNPKLFYLGMQDQWYTFNMFDAQAWYVRDIILGQIELPEQEEMQAHSQAWIKRESKIKNSEQMVKFQGEYIKQLIAETDYPSFNIDAVNEVFMQWKKHKKDNIMGFRDKTYRSVMTGKMSKPHHTPWLYALDDSLEAYLDSENREQRVI</sequence>
<dbReference type="GO" id="GO:0004499">
    <property type="term" value="F:N,N-dimethylaniline monooxygenase activity"/>
    <property type="evidence" value="ECO:0007669"/>
    <property type="project" value="InterPro"/>
</dbReference>
<protein>
    <recommendedName>
        <fullName evidence="9">Trimethylamine monooxygenase</fullName>
        <ecNumber evidence="8">1.14.13.148</ecNumber>
    </recommendedName>
</protein>
<dbReference type="InterPro" id="IPR050346">
    <property type="entry name" value="FMO-like"/>
</dbReference>
<evidence type="ECO:0000313" key="10">
    <source>
        <dbReference type="EMBL" id="MFC2997108.1"/>
    </source>
</evidence>
<proteinExistence type="inferred from homology"/>
<dbReference type="Gene3D" id="3.50.50.60">
    <property type="entry name" value="FAD/NAD(P)-binding domain"/>
    <property type="match status" value="2"/>
</dbReference>
<keyword evidence="7" id="KW-0503">Monooxygenase</keyword>
<keyword evidence="5" id="KW-0521">NADP</keyword>
<keyword evidence="4" id="KW-0274">FAD</keyword>
<dbReference type="GO" id="GO:0050661">
    <property type="term" value="F:NADP binding"/>
    <property type="evidence" value="ECO:0007669"/>
    <property type="project" value="InterPro"/>
</dbReference>
<keyword evidence="13" id="KW-1185">Reference proteome</keyword>
<reference evidence="10" key="4">
    <citation type="submission" date="2024-09" db="EMBL/GenBank/DDBJ databases">
        <authorList>
            <person name="Sun Q."/>
            <person name="Mori K."/>
        </authorList>
    </citation>
    <scope>NUCLEOTIDE SEQUENCE</scope>
    <source>
        <strain evidence="10">KCTC 62575</strain>
    </source>
</reference>
<comment type="caution">
    <text evidence="11">The sequence shown here is derived from an EMBL/GenBank/DDBJ whole genome shotgun (WGS) entry which is preliminary data.</text>
</comment>
<reference evidence="13" key="3">
    <citation type="journal article" date="2019" name="Int. J. Syst. Evol. Microbiol.">
        <title>The Global Catalogue of Microorganisms (GCM) 10K type strain sequencing project: providing services to taxonomists for standard genome sequencing and annotation.</title>
        <authorList>
            <consortium name="The Broad Institute Genomics Platform"/>
            <consortium name="The Broad Institute Genome Sequencing Center for Infectious Disease"/>
            <person name="Wu L."/>
            <person name="Ma J."/>
        </authorList>
    </citation>
    <scope>NUCLEOTIDE SEQUENCE [LARGE SCALE GENOMIC DNA]</scope>
    <source>
        <strain evidence="13">KCTC 62575</strain>
    </source>
</reference>
<accession>A0A371YS32</accession>
<evidence type="ECO:0000256" key="4">
    <source>
        <dbReference type="ARBA" id="ARBA00022827"/>
    </source>
</evidence>
<dbReference type="OrthoDB" id="9790219at2"/>
<reference evidence="10" key="1">
    <citation type="journal article" date="2014" name="Int. J. Syst. Evol. Microbiol.">
        <title>Complete genome of a new Firmicutes species belonging to the dominant human colonic microbiota ('Ruminococcus bicirculans') reveals two chromosomes and a selective capacity to utilize plant glucans.</title>
        <authorList>
            <consortium name="NISC Comparative Sequencing Program"/>
            <person name="Wegmann U."/>
            <person name="Louis P."/>
            <person name="Goesmann A."/>
            <person name="Henrissat B."/>
            <person name="Duncan S.H."/>
            <person name="Flint H.J."/>
        </authorList>
    </citation>
    <scope>NUCLEOTIDE SEQUENCE</scope>
    <source>
        <strain evidence="10">KCTC 62575</strain>
    </source>
</reference>
<evidence type="ECO:0000256" key="8">
    <source>
        <dbReference type="ARBA" id="ARBA00034528"/>
    </source>
</evidence>
<evidence type="ECO:0000313" key="13">
    <source>
        <dbReference type="Proteomes" id="UP001595455"/>
    </source>
</evidence>